<dbReference type="InterPro" id="IPR018170">
    <property type="entry name" value="Aldo/ket_reductase_CS"/>
</dbReference>
<dbReference type="InterPro" id="IPR023210">
    <property type="entry name" value="NADP_OxRdtase_dom"/>
</dbReference>
<keyword evidence="2" id="KW-0521">NADP</keyword>
<evidence type="ECO:0000256" key="4">
    <source>
        <dbReference type="PIRSR" id="PIRSR000097-1"/>
    </source>
</evidence>
<evidence type="ECO:0000313" key="8">
    <source>
        <dbReference type="EMBL" id="RRC94521.1"/>
    </source>
</evidence>
<dbReference type="AlphaFoldDB" id="A0A3P1SB73"/>
<feature type="active site" description="Proton donor" evidence="4">
    <location>
        <position position="52"/>
    </location>
</feature>
<evidence type="ECO:0000259" key="7">
    <source>
        <dbReference type="Pfam" id="PF00248"/>
    </source>
</evidence>
<dbReference type="EMBL" id="RQZF01000014">
    <property type="protein sequence ID" value="RRC94521.1"/>
    <property type="molecule type" value="Genomic_DNA"/>
</dbReference>
<dbReference type="CDD" id="cd19132">
    <property type="entry name" value="AKR_AKR5D1_E1"/>
    <property type="match status" value="1"/>
</dbReference>
<dbReference type="OrthoDB" id="9804790at2"/>
<comment type="caution">
    <text evidence="8">The sequence shown here is derived from an EMBL/GenBank/DDBJ whole genome shotgun (WGS) entry which is preliminary data.</text>
</comment>
<dbReference type="GO" id="GO:0016616">
    <property type="term" value="F:oxidoreductase activity, acting on the CH-OH group of donors, NAD or NADP as acceptor"/>
    <property type="evidence" value="ECO:0007669"/>
    <property type="project" value="UniProtKB-ARBA"/>
</dbReference>
<accession>A0A3P1SB73</accession>
<evidence type="ECO:0000256" key="3">
    <source>
        <dbReference type="ARBA" id="ARBA00023002"/>
    </source>
</evidence>
<evidence type="ECO:0000256" key="1">
    <source>
        <dbReference type="ARBA" id="ARBA00007905"/>
    </source>
</evidence>
<protein>
    <submittedName>
        <fullName evidence="8">Aldo/keto reductase</fullName>
    </submittedName>
</protein>
<evidence type="ECO:0000256" key="2">
    <source>
        <dbReference type="ARBA" id="ARBA00022857"/>
    </source>
</evidence>
<dbReference type="Proteomes" id="UP000280444">
    <property type="component" value="Unassembled WGS sequence"/>
</dbReference>
<dbReference type="Gene3D" id="3.20.20.100">
    <property type="entry name" value="NADP-dependent oxidoreductase domain"/>
    <property type="match status" value="1"/>
</dbReference>
<dbReference type="InterPro" id="IPR036812">
    <property type="entry name" value="NAD(P)_OxRdtase_dom_sf"/>
</dbReference>
<feature type="site" description="Lowers pKa of active site Tyr" evidence="6">
    <location>
        <position position="81"/>
    </location>
</feature>
<feature type="domain" description="NADP-dependent oxidoreductase" evidence="7">
    <location>
        <begin position="30"/>
        <end position="267"/>
    </location>
</feature>
<dbReference type="PIRSF" id="PIRSF000097">
    <property type="entry name" value="AKR"/>
    <property type="match status" value="1"/>
</dbReference>
<dbReference type="SUPFAM" id="SSF51430">
    <property type="entry name" value="NAD(P)-linked oxidoreductase"/>
    <property type="match status" value="1"/>
</dbReference>
<organism evidence="8 9">
    <name type="scientific">Schaalia canis</name>
    <dbReference type="NCBI Taxonomy" id="100469"/>
    <lineage>
        <taxon>Bacteria</taxon>
        <taxon>Bacillati</taxon>
        <taxon>Actinomycetota</taxon>
        <taxon>Actinomycetes</taxon>
        <taxon>Actinomycetales</taxon>
        <taxon>Actinomycetaceae</taxon>
        <taxon>Schaalia</taxon>
    </lineage>
</organism>
<dbReference type="PANTHER" id="PTHR43827">
    <property type="entry name" value="2,5-DIKETO-D-GLUCONIC ACID REDUCTASE"/>
    <property type="match status" value="1"/>
</dbReference>
<evidence type="ECO:0000256" key="5">
    <source>
        <dbReference type="PIRSR" id="PIRSR000097-2"/>
    </source>
</evidence>
<dbReference type="InterPro" id="IPR020471">
    <property type="entry name" value="AKR"/>
</dbReference>
<evidence type="ECO:0000256" key="6">
    <source>
        <dbReference type="PIRSR" id="PIRSR000097-3"/>
    </source>
</evidence>
<comment type="similarity">
    <text evidence="1">Belongs to the aldo/keto reductase family.</text>
</comment>
<dbReference type="Pfam" id="PF00248">
    <property type="entry name" value="Aldo_ket_red"/>
    <property type="match status" value="1"/>
</dbReference>
<feature type="binding site" evidence="5">
    <location>
        <position position="114"/>
    </location>
    <ligand>
        <name>substrate</name>
    </ligand>
</feature>
<dbReference type="FunFam" id="3.20.20.100:FF:000002">
    <property type="entry name" value="2,5-diketo-D-gluconic acid reductase A"/>
    <property type="match status" value="1"/>
</dbReference>
<dbReference type="RefSeq" id="WP_124872280.1">
    <property type="nucleotide sequence ID" value="NZ_RQZF01000014.1"/>
</dbReference>
<dbReference type="PROSITE" id="PS00062">
    <property type="entry name" value="ALDOKETO_REDUCTASE_2"/>
    <property type="match status" value="1"/>
</dbReference>
<proteinExistence type="inferred from homology"/>
<keyword evidence="3" id="KW-0560">Oxidoreductase</keyword>
<dbReference type="PANTHER" id="PTHR43827:SF3">
    <property type="entry name" value="NADP-DEPENDENT OXIDOREDUCTASE DOMAIN-CONTAINING PROTEIN"/>
    <property type="match status" value="1"/>
</dbReference>
<evidence type="ECO:0000313" key="9">
    <source>
        <dbReference type="Proteomes" id="UP000280444"/>
    </source>
</evidence>
<keyword evidence="9" id="KW-1185">Reference proteome</keyword>
<sequence>MSVNIPQYTLNDGVSVPAMALGTYKLNGVAGVAAMVSAIEQGYRFLDSAFNYENEGALGQAVREVQRRCGVGRDELVLASKLPGRRHAYDQAVDTVHESLYRAGLDYWDLYLIHWPNPKVGLYVEAFQALVDLQKQGLIRSVGVSNFLPEHLERLRDEVGVLPSVNQIELHPYFPQVEALRVHEELGVRTQSWSPLGRNNGSTDEAVVRSIARAHGVTPVQVVLAWHVQRGSIPLPKSANVERQRENLLAVECRLSAQELEAITALVRVDGRMKGQDPAVYEEF</sequence>
<dbReference type="PRINTS" id="PR00069">
    <property type="entry name" value="ALDKETRDTASE"/>
</dbReference>
<gene>
    <name evidence="8" type="ORF">EII11_09890</name>
</gene>
<name>A0A3P1SB73_9ACTO</name>
<reference evidence="8 9" key="1">
    <citation type="submission" date="2018-11" db="EMBL/GenBank/DDBJ databases">
        <title>Genomes From Bacteria Associated with the Canine Oral Cavity: a Test Case for Automated Genome-Based Taxonomic Assignment.</title>
        <authorList>
            <person name="Coil D.A."/>
            <person name="Jospin G."/>
            <person name="Darling A.E."/>
            <person name="Wallis C."/>
            <person name="Davis I.J."/>
            <person name="Harris S."/>
            <person name="Eisen J.A."/>
            <person name="Holcombe L.J."/>
            <person name="O'Flynn C."/>
        </authorList>
    </citation>
    <scope>NUCLEOTIDE SEQUENCE [LARGE SCALE GENOMIC DNA]</scope>
    <source>
        <strain evidence="8 9">OH770</strain>
    </source>
</reference>